<gene>
    <name evidence="2" type="ORF">F4162_02965</name>
</gene>
<feature type="region of interest" description="Disordered" evidence="1">
    <location>
        <begin position="1"/>
        <end position="25"/>
    </location>
</feature>
<dbReference type="AlphaFoldDB" id="A0A6B1F3R5"/>
<dbReference type="EMBL" id="VYDO01000104">
    <property type="protein sequence ID" value="MYG37970.1"/>
    <property type="molecule type" value="Genomic_DNA"/>
</dbReference>
<comment type="caution">
    <text evidence="2">The sequence shown here is derived from an EMBL/GenBank/DDBJ whole genome shotgun (WGS) entry which is preliminary data.</text>
</comment>
<feature type="non-terminal residue" evidence="2">
    <location>
        <position position="95"/>
    </location>
</feature>
<accession>A0A6B1F3R5</accession>
<reference evidence="2" key="1">
    <citation type="submission" date="2019-09" db="EMBL/GenBank/DDBJ databases">
        <title>Characterisation of the sponge microbiome using genome-centric metagenomics.</title>
        <authorList>
            <person name="Engelberts J.P."/>
            <person name="Robbins S.J."/>
            <person name="De Goeij J.M."/>
            <person name="Aranda M."/>
            <person name="Bell S.C."/>
            <person name="Webster N.S."/>
        </authorList>
    </citation>
    <scope>NUCLEOTIDE SEQUENCE</scope>
    <source>
        <strain evidence="2">SB0676_bin_10</strain>
    </source>
</reference>
<organism evidence="2">
    <name type="scientific">Synechococcus sp. SB0676_bin_10</name>
    <dbReference type="NCBI Taxonomy" id="2604869"/>
    <lineage>
        <taxon>Bacteria</taxon>
        <taxon>Bacillati</taxon>
        <taxon>Cyanobacteriota</taxon>
        <taxon>Cyanophyceae</taxon>
        <taxon>Synechococcales</taxon>
        <taxon>Synechococcaceae</taxon>
        <taxon>Synechococcus</taxon>
    </lineage>
</organism>
<evidence type="ECO:0000313" key="2">
    <source>
        <dbReference type="EMBL" id="MYG37970.1"/>
    </source>
</evidence>
<name>A0A6B1F3R5_9SYNE</name>
<proteinExistence type="predicted"/>
<evidence type="ECO:0000256" key="1">
    <source>
        <dbReference type="SAM" id="MobiDB-lite"/>
    </source>
</evidence>
<protein>
    <submittedName>
        <fullName evidence="2">Uncharacterized protein</fullName>
    </submittedName>
</protein>
<sequence>MALGRQGRQADHHQPILIGEDDPIPAGQQLHRSGRLLIQWRHLSPRGRNALILPPQPLRPPGLAGLEEPQKRWVVGGLLQGGPAHALEQQQAGVA</sequence>